<dbReference type="Proteomes" id="UP001054945">
    <property type="component" value="Unassembled WGS sequence"/>
</dbReference>
<sequence>MENSKYGFTPSPINQLLPMCLICLKVFSNQAMKASRLQEHLNKIRSEEKGKDLSYFQGLEKKYIKANYMIPFALSFKQEDGGLRVSYNIPIPNWRGINLASSQRTNKNCSSA</sequence>
<organism evidence="1 2">
    <name type="scientific">Caerostris extrusa</name>
    <name type="common">Bark spider</name>
    <name type="synonym">Caerostris bankana</name>
    <dbReference type="NCBI Taxonomy" id="172846"/>
    <lineage>
        <taxon>Eukaryota</taxon>
        <taxon>Metazoa</taxon>
        <taxon>Ecdysozoa</taxon>
        <taxon>Arthropoda</taxon>
        <taxon>Chelicerata</taxon>
        <taxon>Arachnida</taxon>
        <taxon>Araneae</taxon>
        <taxon>Araneomorphae</taxon>
        <taxon>Entelegynae</taxon>
        <taxon>Araneoidea</taxon>
        <taxon>Araneidae</taxon>
        <taxon>Caerostris</taxon>
    </lineage>
</organism>
<evidence type="ECO:0000313" key="1">
    <source>
        <dbReference type="EMBL" id="GIX84907.1"/>
    </source>
</evidence>
<dbReference type="AlphaFoldDB" id="A0AAV4NJC9"/>
<protein>
    <submittedName>
        <fullName evidence="1">SCAN domain protein</fullName>
    </submittedName>
</protein>
<reference evidence="1 2" key="1">
    <citation type="submission" date="2021-06" db="EMBL/GenBank/DDBJ databases">
        <title>Caerostris extrusa draft genome.</title>
        <authorList>
            <person name="Kono N."/>
            <person name="Arakawa K."/>
        </authorList>
    </citation>
    <scope>NUCLEOTIDE SEQUENCE [LARGE SCALE GENOMIC DNA]</scope>
</reference>
<dbReference type="EMBL" id="BPLR01021013">
    <property type="protein sequence ID" value="GIX84907.1"/>
    <property type="molecule type" value="Genomic_DNA"/>
</dbReference>
<keyword evidence="2" id="KW-1185">Reference proteome</keyword>
<gene>
    <name evidence="1" type="ORF">CEXT_732181</name>
</gene>
<comment type="caution">
    <text evidence="1">The sequence shown here is derived from an EMBL/GenBank/DDBJ whole genome shotgun (WGS) entry which is preliminary data.</text>
</comment>
<accession>A0AAV4NJC9</accession>
<evidence type="ECO:0000313" key="2">
    <source>
        <dbReference type="Proteomes" id="UP001054945"/>
    </source>
</evidence>
<proteinExistence type="predicted"/>
<name>A0AAV4NJC9_CAEEX</name>